<dbReference type="EC" id="3.2.1.52" evidence="3"/>
<reference evidence="7 8" key="1">
    <citation type="submission" date="2014-01" db="EMBL/GenBank/DDBJ databases">
        <title>Actinotalea ferrariae CF5-4.</title>
        <authorList>
            <person name="Chen F."/>
            <person name="Li Y."/>
            <person name="Wang G."/>
        </authorList>
    </citation>
    <scope>NUCLEOTIDE SEQUENCE [LARGE SCALE GENOMIC DNA]</scope>
    <source>
        <strain evidence="7 8">CF5-4</strain>
    </source>
</reference>
<dbReference type="GO" id="GO:0004563">
    <property type="term" value="F:beta-N-acetylhexosaminidase activity"/>
    <property type="evidence" value="ECO:0007669"/>
    <property type="project" value="UniProtKB-EC"/>
</dbReference>
<dbReference type="Proteomes" id="UP000019753">
    <property type="component" value="Unassembled WGS sequence"/>
</dbReference>
<keyword evidence="4 7" id="KW-0378">Hydrolase</keyword>
<dbReference type="InterPro" id="IPR050226">
    <property type="entry name" value="NagZ_Beta-hexosaminidase"/>
</dbReference>
<evidence type="ECO:0000313" key="7">
    <source>
        <dbReference type="EMBL" id="EYR64956.1"/>
    </source>
</evidence>
<evidence type="ECO:0000256" key="5">
    <source>
        <dbReference type="ARBA" id="ARBA00023295"/>
    </source>
</evidence>
<organism evidence="7 8">
    <name type="scientific">Actinotalea ferrariae CF5-4</name>
    <dbReference type="NCBI Taxonomy" id="948458"/>
    <lineage>
        <taxon>Bacteria</taxon>
        <taxon>Bacillati</taxon>
        <taxon>Actinomycetota</taxon>
        <taxon>Actinomycetes</taxon>
        <taxon>Micrococcales</taxon>
        <taxon>Cellulomonadaceae</taxon>
        <taxon>Actinotalea</taxon>
    </lineage>
</organism>
<dbReference type="EMBL" id="AXCW01000010">
    <property type="protein sequence ID" value="EYR64956.1"/>
    <property type="molecule type" value="Genomic_DNA"/>
</dbReference>
<dbReference type="PANTHER" id="PTHR30480">
    <property type="entry name" value="BETA-HEXOSAMINIDASE-RELATED"/>
    <property type="match status" value="1"/>
</dbReference>
<feature type="domain" description="Glycoside hydrolase family 3 N-terminal" evidence="6">
    <location>
        <begin position="31"/>
        <end position="357"/>
    </location>
</feature>
<dbReference type="PANTHER" id="PTHR30480:SF13">
    <property type="entry name" value="BETA-HEXOSAMINIDASE"/>
    <property type="match status" value="1"/>
</dbReference>
<gene>
    <name evidence="7" type="ORF">N866_00740</name>
</gene>
<dbReference type="OrthoDB" id="9805821at2"/>
<dbReference type="Gene3D" id="3.40.50.1700">
    <property type="entry name" value="Glycoside hydrolase family 3 C-terminal domain"/>
    <property type="match status" value="1"/>
</dbReference>
<dbReference type="GO" id="GO:0009254">
    <property type="term" value="P:peptidoglycan turnover"/>
    <property type="evidence" value="ECO:0007669"/>
    <property type="project" value="TreeGrafter"/>
</dbReference>
<dbReference type="InterPro" id="IPR017853">
    <property type="entry name" value="GH"/>
</dbReference>
<sequence>MGTTVDLRALPYGLSDEGVAWVEETLASMSVEEKVGQLFFNLFHFGGDAFGGNTLTNEEILARYHIGGARYHGGSGEQVQGLINDLQRASRIPLLVAANTESGGNGACAEGTYIATGAQCAASGGEEVPFRTGLVSAREAGALGVNVVFAPIVDILQNWRNTIVNTRAHGTTADDVIRSTGAKVRGLRAESDMIVCIKHFPGDGTEERDQHLVLGVNELQPQEWDESFGRVYRHHIDEGVEMIMAGHIALPHYQKLLDPSLEDADILPATLAPELLQDLLKTRLGYNGLVVTDASHMLGMTAAMRRQDYVPRAIAAGCDMFLFFNDIAEDFGFMLDGVRDGVITPERLDDAVRRVLGLKAKVDLVGKRERGELEKGATDLEVIGCEEHLRWRAEAADASITLVKNTLDQLPIRPETHRRIRLYYLSQESDGIYAAGEGTLGTLVAELEGRGFEVTVNDGASRVKGPTLAYRDEVDAALVVANVVGYAGENNYRIRWKVAMSTDVPWYVHEVPTVMVSLNYTTHLHDATMVKAYINAYHDNPEAIRQVVDKIMGESPFKGRYDEHVWTEKWQARL</sequence>
<comment type="catalytic activity">
    <reaction evidence="1">
        <text>Hydrolysis of terminal non-reducing N-acetyl-D-hexosamine residues in N-acetyl-beta-D-hexosaminides.</text>
        <dbReference type="EC" id="3.2.1.52"/>
    </reaction>
</comment>
<proteinExistence type="inferred from homology"/>
<dbReference type="InterPro" id="IPR036962">
    <property type="entry name" value="Glyco_hydro_3_N_sf"/>
</dbReference>
<dbReference type="Pfam" id="PF00933">
    <property type="entry name" value="Glyco_hydro_3"/>
    <property type="match status" value="1"/>
</dbReference>
<comment type="caution">
    <text evidence="7">The sequence shown here is derived from an EMBL/GenBank/DDBJ whole genome shotgun (WGS) entry which is preliminary data.</text>
</comment>
<evidence type="ECO:0000256" key="2">
    <source>
        <dbReference type="ARBA" id="ARBA00005336"/>
    </source>
</evidence>
<dbReference type="SUPFAM" id="SSF51445">
    <property type="entry name" value="(Trans)glycosidases"/>
    <property type="match status" value="1"/>
</dbReference>
<evidence type="ECO:0000256" key="4">
    <source>
        <dbReference type="ARBA" id="ARBA00022801"/>
    </source>
</evidence>
<accession>A0A021VUW9</accession>
<keyword evidence="5" id="KW-0326">Glycosidase</keyword>
<evidence type="ECO:0000256" key="1">
    <source>
        <dbReference type="ARBA" id="ARBA00001231"/>
    </source>
</evidence>
<evidence type="ECO:0000313" key="8">
    <source>
        <dbReference type="Proteomes" id="UP000019753"/>
    </source>
</evidence>
<evidence type="ECO:0000256" key="3">
    <source>
        <dbReference type="ARBA" id="ARBA00012663"/>
    </source>
</evidence>
<dbReference type="Gene3D" id="3.20.20.300">
    <property type="entry name" value="Glycoside hydrolase, family 3, N-terminal domain"/>
    <property type="match status" value="1"/>
</dbReference>
<protein>
    <recommendedName>
        <fullName evidence="3">beta-N-acetylhexosaminidase</fullName>
        <ecNumber evidence="3">3.2.1.52</ecNumber>
    </recommendedName>
</protein>
<name>A0A021VUW9_9CELL</name>
<dbReference type="InterPro" id="IPR001764">
    <property type="entry name" value="Glyco_hydro_3_N"/>
</dbReference>
<dbReference type="InterPro" id="IPR036881">
    <property type="entry name" value="Glyco_hydro_3_C_sf"/>
</dbReference>
<dbReference type="RefSeq" id="WP_034221950.1">
    <property type="nucleotide sequence ID" value="NZ_AXCW01000010.1"/>
</dbReference>
<comment type="similarity">
    <text evidence="2">Belongs to the glycosyl hydrolase 3 family.</text>
</comment>
<keyword evidence="8" id="KW-1185">Reference proteome</keyword>
<dbReference type="AlphaFoldDB" id="A0A021VUW9"/>
<dbReference type="GO" id="GO:0005975">
    <property type="term" value="P:carbohydrate metabolic process"/>
    <property type="evidence" value="ECO:0007669"/>
    <property type="project" value="InterPro"/>
</dbReference>
<evidence type="ECO:0000259" key="6">
    <source>
        <dbReference type="Pfam" id="PF00933"/>
    </source>
</evidence>